<keyword evidence="9" id="KW-0238">DNA-binding</keyword>
<dbReference type="Gene3D" id="1.20.930.80">
    <property type="match status" value="1"/>
</dbReference>
<keyword evidence="12" id="KW-1185">Reference proteome</keyword>
<sequence length="451" mass="51671">MKRITKTGEVAVASEVGRNSIGGLVSIPDDAIPEEHPLRLNTYTIPPNYDITVEKFEEYAFSRLQLLRAVENASMKFQREDELSKAIKTAEDKWMPLHSNESAGAYSLLEERRRDQAAHFILRLAFCSTADNIRWFVTQECLLFRIRFHLEMSRERSDFLKRTNSHLIPVDPSEKTAVLEHLRKCSPGKEMDDFFKVPFEFVPDLVGRRGVYVHKGYAYVPKGDSFSIVMTRFKENLEFWMERTARELPSLRDDRLLPLLRLASTHFPLCMQNLYRRGLQDNHLKYGGRQQLGLFLKGVGLPLEEAILFWRRLFVPKSGEDGFTKNYLYNVRHNYGQEGKRVNYGPYSCSKVILGSTPGVGDHHGCPFRHASAERLTDMLVGYVGPSGTKLSGTQVQEIGEMANGNHCQSACTRLFEYTRRPDQPTGHIETFSYPSKFFEASVKLTKKAPQ</sequence>
<dbReference type="EMBL" id="MTSL01000208">
    <property type="protein sequence ID" value="PJF16750.1"/>
    <property type="molecule type" value="Genomic_DNA"/>
</dbReference>
<protein>
    <submittedName>
        <fullName evidence="11">DNA primase large subunit</fullName>
    </submittedName>
</protein>
<dbReference type="GO" id="GO:0003697">
    <property type="term" value="F:single-stranded DNA binding"/>
    <property type="evidence" value="ECO:0007669"/>
    <property type="project" value="EnsemblFungi"/>
</dbReference>
<dbReference type="InterPro" id="IPR058560">
    <property type="entry name" value="DNA_primase_C"/>
</dbReference>
<keyword evidence="5" id="KW-0235">DNA replication</keyword>
<dbReference type="STRING" id="1246581.A0A2H9TGL8"/>
<comment type="caution">
    <text evidence="11">The sequence shown here is derived from an EMBL/GenBank/DDBJ whole genome shotgun (WGS) entry which is preliminary data.</text>
</comment>
<evidence type="ECO:0000256" key="9">
    <source>
        <dbReference type="ARBA" id="ARBA00023125"/>
    </source>
</evidence>
<evidence type="ECO:0000256" key="1">
    <source>
        <dbReference type="ARBA" id="ARBA00001966"/>
    </source>
</evidence>
<name>A0A2H9TGL8_9FUNG</name>
<reference evidence="11 12" key="1">
    <citation type="submission" date="2016-10" db="EMBL/GenBank/DDBJ databases">
        <title>The genome of Paramicrosporidium saccamoebae is the missing link in understanding Cryptomycota and Microsporidia evolution.</title>
        <authorList>
            <person name="Quandt C.A."/>
            <person name="Beaudet D."/>
            <person name="Corsaro D."/>
            <person name="Michel R."/>
            <person name="Corradi N."/>
            <person name="James T."/>
        </authorList>
    </citation>
    <scope>NUCLEOTIDE SEQUENCE [LARGE SCALE GENOMIC DNA]</scope>
    <source>
        <strain evidence="11 12">KSL3</strain>
    </source>
</reference>
<organism evidence="11 12">
    <name type="scientific">Paramicrosporidium saccamoebae</name>
    <dbReference type="NCBI Taxonomy" id="1246581"/>
    <lineage>
        <taxon>Eukaryota</taxon>
        <taxon>Fungi</taxon>
        <taxon>Fungi incertae sedis</taxon>
        <taxon>Cryptomycota</taxon>
        <taxon>Cryptomycota incertae sedis</taxon>
        <taxon>Paramicrosporidium</taxon>
    </lineage>
</organism>
<proteinExistence type="inferred from homology"/>
<dbReference type="PANTHER" id="PTHR10537:SF3">
    <property type="entry name" value="DNA PRIMASE LARGE SUBUNIT"/>
    <property type="match status" value="1"/>
</dbReference>
<dbReference type="GO" id="GO:0005658">
    <property type="term" value="C:alpha DNA polymerase:primase complex"/>
    <property type="evidence" value="ECO:0007669"/>
    <property type="project" value="EnsemblFungi"/>
</dbReference>
<evidence type="ECO:0000256" key="4">
    <source>
        <dbReference type="ARBA" id="ARBA00022515"/>
    </source>
</evidence>
<dbReference type="AlphaFoldDB" id="A0A2H9TGL8"/>
<dbReference type="GO" id="GO:0006269">
    <property type="term" value="P:DNA replication, synthesis of primer"/>
    <property type="evidence" value="ECO:0007669"/>
    <property type="project" value="UniProtKB-KW"/>
</dbReference>
<evidence type="ECO:0000256" key="3">
    <source>
        <dbReference type="ARBA" id="ARBA00022485"/>
    </source>
</evidence>
<evidence type="ECO:0000256" key="2">
    <source>
        <dbReference type="ARBA" id="ARBA00010564"/>
    </source>
</evidence>
<comment type="cofactor">
    <cofactor evidence="1">
        <name>[4Fe-4S] cluster</name>
        <dbReference type="ChEBI" id="CHEBI:49883"/>
    </cofactor>
</comment>
<dbReference type="GO" id="GO:0046872">
    <property type="term" value="F:metal ion binding"/>
    <property type="evidence" value="ECO:0007669"/>
    <property type="project" value="UniProtKB-KW"/>
</dbReference>
<accession>A0A2H9TGL8</accession>
<evidence type="ECO:0000256" key="5">
    <source>
        <dbReference type="ARBA" id="ARBA00022705"/>
    </source>
</evidence>
<dbReference type="GO" id="GO:0006302">
    <property type="term" value="P:double-strand break repair"/>
    <property type="evidence" value="ECO:0007669"/>
    <property type="project" value="EnsemblFungi"/>
</dbReference>
<comment type="similarity">
    <text evidence="2">Belongs to the eukaryotic-type primase large subunit family.</text>
</comment>
<evidence type="ECO:0000313" key="11">
    <source>
        <dbReference type="EMBL" id="PJF16750.1"/>
    </source>
</evidence>
<keyword evidence="4" id="KW-0639">Primosome</keyword>
<dbReference type="GO" id="GO:0051539">
    <property type="term" value="F:4 iron, 4 sulfur cluster binding"/>
    <property type="evidence" value="ECO:0007669"/>
    <property type="project" value="UniProtKB-KW"/>
</dbReference>
<dbReference type="GO" id="GO:0003899">
    <property type="term" value="F:DNA-directed RNA polymerase activity"/>
    <property type="evidence" value="ECO:0007669"/>
    <property type="project" value="EnsemblFungi"/>
</dbReference>
<evidence type="ECO:0000256" key="7">
    <source>
        <dbReference type="ARBA" id="ARBA00023004"/>
    </source>
</evidence>
<dbReference type="OrthoDB" id="421393at2759"/>
<dbReference type="CDD" id="cd07322">
    <property type="entry name" value="PriL_PriS_Eukaryotic"/>
    <property type="match status" value="1"/>
</dbReference>
<feature type="domain" description="DNA primase large subunit C-terminal" evidence="10">
    <location>
        <begin position="262"/>
        <end position="422"/>
    </location>
</feature>
<keyword evidence="3" id="KW-0004">4Fe-4S</keyword>
<evidence type="ECO:0000256" key="6">
    <source>
        <dbReference type="ARBA" id="ARBA00022723"/>
    </source>
</evidence>
<dbReference type="InterPro" id="IPR016558">
    <property type="entry name" value="DNA_primase_lsu_euk"/>
</dbReference>
<dbReference type="Pfam" id="PF26466">
    <property type="entry name" value="DNA_primase_lrg_N"/>
    <property type="match status" value="1"/>
</dbReference>
<keyword evidence="8" id="KW-0411">Iron-sulfur</keyword>
<dbReference type="PANTHER" id="PTHR10537">
    <property type="entry name" value="DNA PRIMASE LARGE SUBUNIT"/>
    <property type="match status" value="1"/>
</dbReference>
<evidence type="ECO:0000259" key="10">
    <source>
        <dbReference type="Pfam" id="PF04104"/>
    </source>
</evidence>
<dbReference type="InterPro" id="IPR007238">
    <property type="entry name" value="DNA_primase_lsu_euk/arc"/>
</dbReference>
<gene>
    <name evidence="11" type="ORF">PSACC_03425</name>
</gene>
<dbReference type="Proteomes" id="UP000240830">
    <property type="component" value="Unassembled WGS sequence"/>
</dbReference>
<keyword evidence="6" id="KW-0479">Metal-binding</keyword>
<keyword evidence="7" id="KW-0408">Iron</keyword>
<evidence type="ECO:0000256" key="8">
    <source>
        <dbReference type="ARBA" id="ARBA00023014"/>
    </source>
</evidence>
<dbReference type="GO" id="GO:0005635">
    <property type="term" value="C:nuclear envelope"/>
    <property type="evidence" value="ECO:0007669"/>
    <property type="project" value="EnsemblFungi"/>
</dbReference>
<dbReference type="Pfam" id="PF04104">
    <property type="entry name" value="DNA_primase_lrg"/>
    <property type="match status" value="1"/>
</dbReference>
<evidence type="ECO:0000313" key="12">
    <source>
        <dbReference type="Proteomes" id="UP000240830"/>
    </source>
</evidence>
<dbReference type="GO" id="GO:0006270">
    <property type="term" value="P:DNA replication initiation"/>
    <property type="evidence" value="ECO:0007669"/>
    <property type="project" value="EnsemblFungi"/>
</dbReference>